<keyword evidence="2" id="KW-1003">Cell membrane</keyword>
<dbReference type="InParanoid" id="A0A6P8IY54"/>
<dbReference type="PANTHER" id="PTHR24246:SF27">
    <property type="entry name" value="ADENOSINE RECEPTOR, ISOFORM A"/>
    <property type="match status" value="1"/>
</dbReference>
<gene>
    <name evidence="14" type="primary">LOC116306467</name>
</gene>
<comment type="similarity">
    <text evidence="10">Belongs to the G-protein coupled receptor 1 family.</text>
</comment>
<evidence type="ECO:0000256" key="5">
    <source>
        <dbReference type="ARBA" id="ARBA00023040"/>
    </source>
</evidence>
<dbReference type="Gene3D" id="1.20.1070.10">
    <property type="entry name" value="Rhodopsin 7-helix transmembrane proteins"/>
    <property type="match status" value="1"/>
</dbReference>
<keyword evidence="4 11" id="KW-1133">Transmembrane helix</keyword>
<dbReference type="SMART" id="SM01381">
    <property type="entry name" value="7TM_GPCR_Srsx"/>
    <property type="match status" value="1"/>
</dbReference>
<dbReference type="PROSITE" id="PS00237">
    <property type="entry name" value="G_PROTEIN_RECEP_F1_1"/>
    <property type="match status" value="1"/>
</dbReference>
<evidence type="ECO:0000256" key="2">
    <source>
        <dbReference type="ARBA" id="ARBA00022475"/>
    </source>
</evidence>
<dbReference type="Pfam" id="PF00001">
    <property type="entry name" value="7tm_1"/>
    <property type="match status" value="1"/>
</dbReference>
<dbReference type="GO" id="GO:0007189">
    <property type="term" value="P:adenylate cyclase-activating G protein-coupled receptor signaling pathway"/>
    <property type="evidence" value="ECO:0007669"/>
    <property type="project" value="TreeGrafter"/>
</dbReference>
<dbReference type="PROSITE" id="PS50262">
    <property type="entry name" value="G_PROTEIN_RECEP_F1_2"/>
    <property type="match status" value="1"/>
</dbReference>
<dbReference type="RefSeq" id="XP_031572396.1">
    <property type="nucleotide sequence ID" value="XM_031716536.1"/>
</dbReference>
<keyword evidence="7 10" id="KW-0675">Receptor</keyword>
<feature type="transmembrane region" description="Helical" evidence="11">
    <location>
        <begin position="20"/>
        <end position="46"/>
    </location>
</feature>
<accession>A0A6P8IY54</accession>
<evidence type="ECO:0000256" key="7">
    <source>
        <dbReference type="ARBA" id="ARBA00023170"/>
    </source>
</evidence>
<organism evidence="13 14">
    <name type="scientific">Actinia tenebrosa</name>
    <name type="common">Australian red waratah sea anemone</name>
    <dbReference type="NCBI Taxonomy" id="6105"/>
    <lineage>
        <taxon>Eukaryota</taxon>
        <taxon>Metazoa</taxon>
        <taxon>Cnidaria</taxon>
        <taxon>Anthozoa</taxon>
        <taxon>Hexacorallia</taxon>
        <taxon>Actiniaria</taxon>
        <taxon>Actiniidae</taxon>
        <taxon>Actinia</taxon>
    </lineage>
</organism>
<evidence type="ECO:0000313" key="14">
    <source>
        <dbReference type="RefSeq" id="XP_031572396.1"/>
    </source>
</evidence>
<feature type="transmembrane region" description="Helical" evidence="11">
    <location>
        <begin position="250"/>
        <end position="270"/>
    </location>
</feature>
<dbReference type="GeneID" id="116306467"/>
<keyword evidence="13" id="KW-1185">Reference proteome</keyword>
<comment type="subcellular location">
    <subcellularLocation>
        <location evidence="1">Cell membrane</location>
        <topology evidence="1">Multi-pass membrane protein</topology>
    </subcellularLocation>
</comment>
<keyword evidence="3 10" id="KW-0812">Transmembrane</keyword>
<proteinExistence type="inferred from homology"/>
<dbReference type="GO" id="GO:0001973">
    <property type="term" value="P:G protein-coupled adenosine receptor signaling pathway"/>
    <property type="evidence" value="ECO:0007669"/>
    <property type="project" value="TreeGrafter"/>
</dbReference>
<reference evidence="14" key="1">
    <citation type="submission" date="2025-08" db="UniProtKB">
        <authorList>
            <consortium name="RefSeq"/>
        </authorList>
    </citation>
    <scope>IDENTIFICATION</scope>
    <source>
        <tissue evidence="14">Tentacle</tissue>
    </source>
</reference>
<dbReference type="InterPro" id="IPR017452">
    <property type="entry name" value="GPCR_Rhodpsn_7TM"/>
</dbReference>
<dbReference type="SUPFAM" id="SSF81321">
    <property type="entry name" value="Family A G protein-coupled receptor-like"/>
    <property type="match status" value="1"/>
</dbReference>
<sequence length="306" mass="34635">MFSDIKLGMDRCLLGKEETIAMNFINILITILGSVGNIVVCLTIALTPSLQNLSSYCIFNLSVADLLATMIVEPCLIVILFWKLHGICLVKVEYVARLVGNLSCSISVLTLAIMSVERCLAIVKPMTYKRYITTTRLKTLLINSWLFCFITPCLDAFVDEDKKKTYVLFSMISMAILFVIILVSYAFLFRAVRKQSYARQQLRNTTSVSHEAEKRLARTVALVIGLFTIFWSPIIVRMAFKPDKNYGSDYVWTVIASLANSAVNPFVYFFRSKTFRISVRNIFQWGRCCKNNRVAQVTSGKADSKV</sequence>
<dbReference type="InterPro" id="IPR000276">
    <property type="entry name" value="GPCR_Rhodpsn"/>
</dbReference>
<keyword evidence="5 10" id="KW-0297">G-protein coupled receptor</keyword>
<evidence type="ECO:0000256" key="9">
    <source>
        <dbReference type="ARBA" id="ARBA00023224"/>
    </source>
</evidence>
<evidence type="ECO:0000313" key="13">
    <source>
        <dbReference type="Proteomes" id="UP000515163"/>
    </source>
</evidence>
<feature type="transmembrane region" description="Helical" evidence="11">
    <location>
        <begin position="219"/>
        <end position="238"/>
    </location>
</feature>
<dbReference type="PRINTS" id="PR00237">
    <property type="entry name" value="GPCRRHODOPSN"/>
</dbReference>
<protein>
    <submittedName>
        <fullName evidence="14">Adenosine receptor A2a-like</fullName>
    </submittedName>
</protein>
<dbReference type="KEGG" id="aten:116306467"/>
<evidence type="ECO:0000256" key="11">
    <source>
        <dbReference type="SAM" id="Phobius"/>
    </source>
</evidence>
<dbReference type="Proteomes" id="UP000515163">
    <property type="component" value="Unplaced"/>
</dbReference>
<keyword evidence="9 10" id="KW-0807">Transducer</keyword>
<evidence type="ECO:0000256" key="4">
    <source>
        <dbReference type="ARBA" id="ARBA00022989"/>
    </source>
</evidence>
<dbReference type="AlphaFoldDB" id="A0A6P8IY54"/>
<evidence type="ECO:0000256" key="6">
    <source>
        <dbReference type="ARBA" id="ARBA00023136"/>
    </source>
</evidence>
<evidence type="ECO:0000256" key="8">
    <source>
        <dbReference type="ARBA" id="ARBA00023180"/>
    </source>
</evidence>
<dbReference type="GO" id="GO:0005886">
    <property type="term" value="C:plasma membrane"/>
    <property type="evidence" value="ECO:0007669"/>
    <property type="project" value="UniProtKB-SubCell"/>
</dbReference>
<dbReference type="PANTHER" id="PTHR24246">
    <property type="entry name" value="OLFACTORY RECEPTOR AND ADENOSINE RECEPTOR"/>
    <property type="match status" value="1"/>
</dbReference>
<name>A0A6P8IY54_ACTTE</name>
<evidence type="ECO:0000256" key="1">
    <source>
        <dbReference type="ARBA" id="ARBA00004651"/>
    </source>
</evidence>
<dbReference type="GO" id="GO:0004930">
    <property type="term" value="F:G protein-coupled receptor activity"/>
    <property type="evidence" value="ECO:0007669"/>
    <property type="project" value="UniProtKB-KW"/>
</dbReference>
<evidence type="ECO:0000259" key="12">
    <source>
        <dbReference type="PROSITE" id="PS50262"/>
    </source>
</evidence>
<feature type="domain" description="G-protein coupled receptors family 1 profile" evidence="12">
    <location>
        <begin position="36"/>
        <end position="268"/>
    </location>
</feature>
<dbReference type="CDD" id="cd00637">
    <property type="entry name" value="7tm_classA_rhodopsin-like"/>
    <property type="match status" value="1"/>
</dbReference>
<keyword evidence="8" id="KW-0325">Glycoprotein</keyword>
<evidence type="ECO:0000256" key="3">
    <source>
        <dbReference type="ARBA" id="ARBA00022692"/>
    </source>
</evidence>
<feature type="transmembrane region" description="Helical" evidence="11">
    <location>
        <begin position="58"/>
        <end position="82"/>
    </location>
</feature>
<dbReference type="FunCoup" id="A0A6P8IY54">
    <property type="interactions" value="300"/>
</dbReference>
<feature type="transmembrane region" description="Helical" evidence="11">
    <location>
        <begin position="166"/>
        <end position="189"/>
    </location>
</feature>
<keyword evidence="6 11" id="KW-0472">Membrane</keyword>
<feature type="transmembrane region" description="Helical" evidence="11">
    <location>
        <begin position="94"/>
        <end position="116"/>
    </location>
</feature>
<dbReference type="OrthoDB" id="10044919at2759"/>
<evidence type="ECO:0000256" key="10">
    <source>
        <dbReference type="RuleBase" id="RU000688"/>
    </source>
</evidence>